<dbReference type="AlphaFoldDB" id="A0AB37UH83"/>
<name>A0AB37UH83_9CYAN</name>
<evidence type="ECO:0000313" key="2">
    <source>
        <dbReference type="Proteomes" id="UP000282574"/>
    </source>
</evidence>
<dbReference type="Proteomes" id="UP000282574">
    <property type="component" value="Unassembled WGS sequence"/>
</dbReference>
<gene>
    <name evidence="1" type="ORF">DSM107010_41300</name>
</gene>
<sequence>MSRNKLGQNAVDTTTKIVEDLKAGDRVESNHPYFAGAGVVDDLPNFDGAVVQLASGERQYIPRKYLRSSPAQTQDFCSSAVEESSQQVKSIAPAAISADNSALEIVETLTPEEERDRHRLELRVERAFYQAGLAIKELRDRRLYRSTHSNDFVGYCRDRFGKTKQAVNYLIAAAEVYGNLTTTNCCRVLPTSVGQVRSLSGLEKELQVEVWQQAVDLVDGKVPSGRIVKGIVEQMKEKPLLLAKEYCQAGDVFTLTKLEDSDRKYNGYPCVAIELKQFTICVDVHDTTLTVKPENLQKLDSPEAHRQLPQILMRIKRLRQVGTLDRGANHFLTGLGKQVYLTEVEEMLLSCLEAHYKVEDCNDAQATT</sequence>
<protein>
    <submittedName>
        <fullName evidence="1">Uncharacterized protein</fullName>
    </submittedName>
</protein>
<proteinExistence type="predicted"/>
<keyword evidence="2" id="KW-1185">Reference proteome</keyword>
<evidence type="ECO:0000313" key="1">
    <source>
        <dbReference type="EMBL" id="RUT10563.1"/>
    </source>
</evidence>
<dbReference type="EMBL" id="RSCK01000040">
    <property type="protein sequence ID" value="RUT10563.1"/>
    <property type="molecule type" value="Genomic_DNA"/>
</dbReference>
<organism evidence="1 2">
    <name type="scientific">Chroococcidiopsis cubana SAG 39.79</name>
    <dbReference type="NCBI Taxonomy" id="388085"/>
    <lineage>
        <taxon>Bacteria</taxon>
        <taxon>Bacillati</taxon>
        <taxon>Cyanobacteriota</taxon>
        <taxon>Cyanophyceae</taxon>
        <taxon>Chroococcidiopsidales</taxon>
        <taxon>Chroococcidiopsidaceae</taxon>
        <taxon>Chroococcidiopsis</taxon>
    </lineage>
</organism>
<accession>A0AB37UH83</accession>
<dbReference type="RefSeq" id="WP_241994294.1">
    <property type="nucleotide sequence ID" value="NZ_JAVKZF010000004.1"/>
</dbReference>
<reference evidence="1 2" key="1">
    <citation type="journal article" date="2019" name="Genome Biol. Evol.">
        <title>Day and night: Metabolic profiles and evolutionary relationships of six axenic non-marine cyanobacteria.</title>
        <authorList>
            <person name="Will S.E."/>
            <person name="Henke P."/>
            <person name="Boedeker C."/>
            <person name="Huang S."/>
            <person name="Brinkmann H."/>
            <person name="Rohde M."/>
            <person name="Jarek M."/>
            <person name="Friedl T."/>
            <person name="Seufert S."/>
            <person name="Schumacher M."/>
            <person name="Overmann J."/>
            <person name="Neumann-Schaal M."/>
            <person name="Petersen J."/>
        </authorList>
    </citation>
    <scope>NUCLEOTIDE SEQUENCE [LARGE SCALE GENOMIC DNA]</scope>
    <source>
        <strain evidence="1 2">SAG 39.79</strain>
    </source>
</reference>
<comment type="caution">
    <text evidence="1">The sequence shown here is derived from an EMBL/GenBank/DDBJ whole genome shotgun (WGS) entry which is preliminary data.</text>
</comment>